<feature type="compositionally biased region" description="Low complexity" evidence="6">
    <location>
        <begin position="195"/>
        <end position="205"/>
    </location>
</feature>
<dbReference type="GO" id="GO:0005634">
    <property type="term" value="C:nucleus"/>
    <property type="evidence" value="ECO:0007669"/>
    <property type="project" value="UniProtKB-SubCell"/>
</dbReference>
<protein>
    <recommendedName>
        <fullName evidence="9">Transcription factor domain-containing protein</fullName>
    </recommendedName>
</protein>
<comment type="caution">
    <text evidence="7">The sequence shown here is derived from an EMBL/GenBank/DDBJ whole genome shotgun (WGS) entry which is preliminary data.</text>
</comment>
<feature type="compositionally biased region" description="Acidic residues" evidence="6">
    <location>
        <begin position="160"/>
        <end position="169"/>
    </location>
</feature>
<feature type="compositionally biased region" description="Low complexity" evidence="6">
    <location>
        <begin position="632"/>
        <end position="650"/>
    </location>
</feature>
<feature type="compositionally biased region" description="Low complexity" evidence="6">
    <location>
        <begin position="35"/>
        <end position="44"/>
    </location>
</feature>
<evidence type="ECO:0000313" key="8">
    <source>
        <dbReference type="Proteomes" id="UP000764110"/>
    </source>
</evidence>
<evidence type="ECO:0000256" key="5">
    <source>
        <dbReference type="ARBA" id="ARBA00023242"/>
    </source>
</evidence>
<dbReference type="InterPro" id="IPR051089">
    <property type="entry name" value="prtT"/>
</dbReference>
<feature type="region of interest" description="Disordered" evidence="6">
    <location>
        <begin position="1"/>
        <end position="51"/>
    </location>
</feature>
<organism evidence="7 8">
    <name type="scientific">Metarhizium humberi</name>
    <dbReference type="NCBI Taxonomy" id="2596975"/>
    <lineage>
        <taxon>Eukaryota</taxon>
        <taxon>Fungi</taxon>
        <taxon>Dikarya</taxon>
        <taxon>Ascomycota</taxon>
        <taxon>Pezizomycotina</taxon>
        <taxon>Sordariomycetes</taxon>
        <taxon>Hypocreomycetidae</taxon>
        <taxon>Hypocreales</taxon>
        <taxon>Clavicipitaceae</taxon>
        <taxon>Metarhizium</taxon>
    </lineage>
</organism>
<evidence type="ECO:0000313" key="7">
    <source>
        <dbReference type="EMBL" id="KAH0598321.1"/>
    </source>
</evidence>
<evidence type="ECO:0000256" key="1">
    <source>
        <dbReference type="ARBA" id="ARBA00004123"/>
    </source>
</evidence>
<gene>
    <name evidence="7" type="ORF">MHUMG1_03618</name>
</gene>
<keyword evidence="2" id="KW-0805">Transcription regulation</keyword>
<feature type="region of interest" description="Disordered" evidence="6">
    <location>
        <begin position="620"/>
        <end position="650"/>
    </location>
</feature>
<dbReference type="PANTHER" id="PTHR31845:SF17">
    <property type="entry name" value="ZN(II)2CYS6 TRANSCRIPTION FACTOR (EUROFUNG)"/>
    <property type="match status" value="1"/>
</dbReference>
<proteinExistence type="predicted"/>
<name>A0A9P8S845_9HYPO</name>
<dbReference type="EMBL" id="JACEFI010000005">
    <property type="protein sequence ID" value="KAH0598321.1"/>
    <property type="molecule type" value="Genomic_DNA"/>
</dbReference>
<evidence type="ECO:0000256" key="4">
    <source>
        <dbReference type="ARBA" id="ARBA00023163"/>
    </source>
</evidence>
<dbReference type="GO" id="GO:0000981">
    <property type="term" value="F:DNA-binding transcription factor activity, RNA polymerase II-specific"/>
    <property type="evidence" value="ECO:0007669"/>
    <property type="project" value="TreeGrafter"/>
</dbReference>
<evidence type="ECO:0000256" key="2">
    <source>
        <dbReference type="ARBA" id="ARBA00023015"/>
    </source>
</evidence>
<evidence type="ECO:0008006" key="9">
    <source>
        <dbReference type="Google" id="ProtNLM"/>
    </source>
</evidence>
<keyword evidence="4" id="KW-0804">Transcription</keyword>
<reference evidence="7 8" key="1">
    <citation type="submission" date="2020-07" db="EMBL/GenBank/DDBJ databases">
        <title>Metarhizium humberi genome.</title>
        <authorList>
            <person name="Lysoe E."/>
        </authorList>
    </citation>
    <scope>NUCLEOTIDE SEQUENCE [LARGE SCALE GENOMIC DNA]</scope>
    <source>
        <strain evidence="7 8">ESALQ1638</strain>
    </source>
</reference>
<comment type="subcellular location">
    <subcellularLocation>
        <location evidence="1">Nucleus</location>
    </subcellularLocation>
</comment>
<evidence type="ECO:0000256" key="3">
    <source>
        <dbReference type="ARBA" id="ARBA00023125"/>
    </source>
</evidence>
<dbReference type="AlphaFoldDB" id="A0A9P8S845"/>
<accession>A0A9P8S845</accession>
<keyword evidence="5" id="KW-0539">Nucleus</keyword>
<dbReference type="PANTHER" id="PTHR31845">
    <property type="entry name" value="FINGER DOMAIN PROTEIN, PUTATIVE-RELATED"/>
    <property type="match status" value="1"/>
</dbReference>
<dbReference type="GO" id="GO:0000976">
    <property type="term" value="F:transcription cis-regulatory region binding"/>
    <property type="evidence" value="ECO:0007669"/>
    <property type="project" value="TreeGrafter"/>
</dbReference>
<keyword evidence="8" id="KW-1185">Reference proteome</keyword>
<feature type="compositionally biased region" description="Basic and acidic residues" evidence="6">
    <location>
        <begin position="15"/>
        <end position="28"/>
    </location>
</feature>
<dbReference type="Proteomes" id="UP000764110">
    <property type="component" value="Unassembled WGS sequence"/>
</dbReference>
<feature type="region of interest" description="Disordered" evidence="6">
    <location>
        <begin position="150"/>
        <end position="205"/>
    </location>
</feature>
<sequence>MSKRPIASISTAQAADREAPSDASENAHKNPRPMSSSHAPPHASSAKRRVTSCAACRKQKVWPHMFPPLTITIQLTHHFVHNSDQMRASDGAAAVRTVQKAQHRMRHQHRATQLAVLGRDLSRVHATLETVCQQLGVELPKPLELAALSSVGAGPGMQDGDLDDGEDGLYEPSQHNSPSTVPAPIDAYLTKPESEPSAPGAATASASRSYKKPDIISKGLITIEDAEVLVNHYFVEMDPILYGFVNTHSTTHGVRDGSPALIAVICTVSSLHLVDYGHLFETCYREYRHIIATTLFERQDVEHIRALLVGSFWLPGASRILLCDAVRRAGDVRLHRHIFKAINGLSNTSPSLHHGSADQDQSRDCVRLWYGIFMSDQHQAILNNRESLLPLHIDVLEKRGEYMENEACTSHDLRLVAQSSLLLAMARIKSTLGSEYPTPVPESRAAEFVNFSAELDAWIDEFRPKFQPSPEMGKFPPLAFQLHYLFGKLYLGHHVFRGLQGRMIPDALLEAARMAYDAAVAIFRMILDADGLLCNLWRVPGYIHIMISFAGHLLLELCIKHRDQLGINVEQDYRMLNAVVSALTNIRLNPAHPLRRVASGLQKRLFEFAAQYGKQSLIDNGTEWPRQHGKEATSMTASASAGGGAQETTGPLFEMGATGMPDDFFLTDFSDFTFQDPSVDFMGV</sequence>
<keyword evidence="3" id="KW-0238">DNA-binding</keyword>
<dbReference type="CDD" id="cd12148">
    <property type="entry name" value="fungal_TF_MHR"/>
    <property type="match status" value="1"/>
</dbReference>
<evidence type="ECO:0000256" key="6">
    <source>
        <dbReference type="SAM" id="MobiDB-lite"/>
    </source>
</evidence>